<dbReference type="GO" id="GO:0008270">
    <property type="term" value="F:zinc ion binding"/>
    <property type="evidence" value="ECO:0007669"/>
    <property type="project" value="UniProtKB-KW"/>
</dbReference>
<evidence type="ECO:0000256" key="4">
    <source>
        <dbReference type="ARBA" id="ARBA00022737"/>
    </source>
</evidence>
<dbReference type="GO" id="GO:0005634">
    <property type="term" value="C:nucleus"/>
    <property type="evidence" value="ECO:0007669"/>
    <property type="project" value="UniProtKB-SubCell"/>
</dbReference>
<organism evidence="11 12">
    <name type="scientific">Asbolus verrucosus</name>
    <name type="common">Desert ironclad beetle</name>
    <dbReference type="NCBI Taxonomy" id="1661398"/>
    <lineage>
        <taxon>Eukaryota</taxon>
        <taxon>Metazoa</taxon>
        <taxon>Ecdysozoa</taxon>
        <taxon>Arthropoda</taxon>
        <taxon>Hexapoda</taxon>
        <taxon>Insecta</taxon>
        <taxon>Pterygota</taxon>
        <taxon>Neoptera</taxon>
        <taxon>Endopterygota</taxon>
        <taxon>Coleoptera</taxon>
        <taxon>Polyphaga</taxon>
        <taxon>Cucujiformia</taxon>
        <taxon>Tenebrionidae</taxon>
        <taxon>Pimeliinae</taxon>
        <taxon>Asbolus</taxon>
    </lineage>
</organism>
<feature type="domain" description="C2H2-type" evidence="10">
    <location>
        <begin position="332"/>
        <end position="354"/>
    </location>
</feature>
<dbReference type="STRING" id="1661398.A0A482VLH0"/>
<keyword evidence="4" id="KW-0677">Repeat</keyword>
<dbReference type="PANTHER" id="PTHR24390">
    <property type="entry name" value="ZINC FINGER PROTEIN"/>
    <property type="match status" value="1"/>
</dbReference>
<dbReference type="GO" id="GO:0000978">
    <property type="term" value="F:RNA polymerase II cis-regulatory region sequence-specific DNA binding"/>
    <property type="evidence" value="ECO:0007669"/>
    <property type="project" value="TreeGrafter"/>
</dbReference>
<evidence type="ECO:0000256" key="7">
    <source>
        <dbReference type="ARBA" id="ARBA00023125"/>
    </source>
</evidence>
<evidence type="ECO:0000256" key="9">
    <source>
        <dbReference type="PROSITE-ProRule" id="PRU00042"/>
    </source>
</evidence>
<comment type="similarity">
    <text evidence="2">Belongs to the krueppel C2H2-type zinc-finger protein family.</text>
</comment>
<dbReference type="Pfam" id="PF00096">
    <property type="entry name" value="zf-C2H2"/>
    <property type="match status" value="6"/>
</dbReference>
<dbReference type="SMART" id="SM00355">
    <property type="entry name" value="ZnF_C2H2"/>
    <property type="match status" value="7"/>
</dbReference>
<accession>A0A482VLH0</accession>
<evidence type="ECO:0000256" key="8">
    <source>
        <dbReference type="ARBA" id="ARBA00023242"/>
    </source>
</evidence>
<evidence type="ECO:0000313" key="12">
    <source>
        <dbReference type="Proteomes" id="UP000292052"/>
    </source>
</evidence>
<keyword evidence="12" id="KW-1185">Reference proteome</keyword>
<dbReference type="OrthoDB" id="6077919at2759"/>
<dbReference type="Proteomes" id="UP000292052">
    <property type="component" value="Unassembled WGS sequence"/>
</dbReference>
<keyword evidence="7" id="KW-0238">DNA-binding</keyword>
<feature type="domain" description="C2H2-type" evidence="10">
    <location>
        <begin position="276"/>
        <end position="303"/>
    </location>
</feature>
<dbReference type="AlphaFoldDB" id="A0A482VLH0"/>
<keyword evidence="3" id="KW-0479">Metal-binding</keyword>
<reference evidence="11 12" key="1">
    <citation type="submission" date="2017-03" db="EMBL/GenBank/DDBJ databases">
        <title>Genome of the blue death feigning beetle - Asbolus verrucosus.</title>
        <authorList>
            <person name="Rider S.D."/>
        </authorList>
    </citation>
    <scope>NUCLEOTIDE SEQUENCE [LARGE SCALE GENOMIC DNA]</scope>
    <source>
        <strain evidence="11">Butters</strain>
        <tissue evidence="11">Head and leg muscle</tissue>
    </source>
</reference>
<dbReference type="EMBL" id="QDEB01090816">
    <property type="protein sequence ID" value="RZC33208.1"/>
    <property type="molecule type" value="Genomic_DNA"/>
</dbReference>
<dbReference type="FunFam" id="3.30.160.60:FF:000663">
    <property type="entry name" value="Zinc finger protein 45"/>
    <property type="match status" value="1"/>
</dbReference>
<feature type="domain" description="C2H2-type" evidence="10">
    <location>
        <begin position="178"/>
        <end position="205"/>
    </location>
</feature>
<dbReference type="SUPFAM" id="SSF57667">
    <property type="entry name" value="beta-beta-alpha zinc fingers"/>
    <property type="match status" value="3"/>
</dbReference>
<feature type="domain" description="C2H2-type" evidence="10">
    <location>
        <begin position="124"/>
        <end position="151"/>
    </location>
</feature>
<comment type="subcellular location">
    <subcellularLocation>
        <location evidence="1">Nucleus</location>
    </subcellularLocation>
</comment>
<evidence type="ECO:0000259" key="10">
    <source>
        <dbReference type="PROSITE" id="PS50157"/>
    </source>
</evidence>
<evidence type="ECO:0000256" key="6">
    <source>
        <dbReference type="ARBA" id="ARBA00022833"/>
    </source>
</evidence>
<dbReference type="GO" id="GO:0003700">
    <property type="term" value="F:DNA-binding transcription factor activity"/>
    <property type="evidence" value="ECO:0007669"/>
    <property type="project" value="TreeGrafter"/>
</dbReference>
<feature type="domain" description="C2H2-type" evidence="10">
    <location>
        <begin position="248"/>
        <end position="275"/>
    </location>
</feature>
<evidence type="ECO:0000256" key="2">
    <source>
        <dbReference type="ARBA" id="ARBA00006991"/>
    </source>
</evidence>
<evidence type="ECO:0000256" key="1">
    <source>
        <dbReference type="ARBA" id="ARBA00004123"/>
    </source>
</evidence>
<dbReference type="Gene3D" id="3.30.160.60">
    <property type="entry name" value="Classic Zinc Finger"/>
    <property type="match status" value="6"/>
</dbReference>
<protein>
    <submittedName>
        <fullName evidence="11">Zf-H2C2 2 domain containing protein</fullName>
    </submittedName>
</protein>
<feature type="domain" description="C2H2-type" evidence="10">
    <location>
        <begin position="304"/>
        <end position="331"/>
    </location>
</feature>
<dbReference type="InterPro" id="IPR013087">
    <property type="entry name" value="Znf_C2H2_type"/>
</dbReference>
<evidence type="ECO:0000256" key="5">
    <source>
        <dbReference type="ARBA" id="ARBA00022771"/>
    </source>
</evidence>
<keyword evidence="8" id="KW-0539">Nucleus</keyword>
<name>A0A482VLH0_ASBVE</name>
<keyword evidence="5 9" id="KW-0863">Zinc-finger</keyword>
<comment type="caution">
    <text evidence="11">The sequence shown here is derived from an EMBL/GenBank/DDBJ whole genome shotgun (WGS) entry which is preliminary data.</text>
</comment>
<dbReference type="InterPro" id="IPR036236">
    <property type="entry name" value="Znf_C2H2_sf"/>
</dbReference>
<dbReference type="FunFam" id="3.30.160.60:FF:000624">
    <property type="entry name" value="zinc finger protein 697"/>
    <property type="match status" value="1"/>
</dbReference>
<dbReference type="GO" id="GO:0006357">
    <property type="term" value="P:regulation of transcription by RNA polymerase II"/>
    <property type="evidence" value="ECO:0007669"/>
    <property type="project" value="TreeGrafter"/>
</dbReference>
<dbReference type="FunFam" id="3.30.160.60:FF:000358">
    <property type="entry name" value="zinc finger protein 24"/>
    <property type="match status" value="1"/>
</dbReference>
<keyword evidence="6" id="KW-0862">Zinc</keyword>
<gene>
    <name evidence="11" type="ORF">BDFB_008872</name>
</gene>
<evidence type="ECO:0000313" key="11">
    <source>
        <dbReference type="EMBL" id="RZC33208.1"/>
    </source>
</evidence>
<proteinExistence type="inferred from homology"/>
<dbReference type="PANTHER" id="PTHR24390:SF159">
    <property type="entry name" value="GROWTH FACTOR INDEPENDENT 1 TRANSCRIPTIONAL REPRESSOR"/>
    <property type="match status" value="1"/>
</dbReference>
<dbReference type="PROSITE" id="PS50157">
    <property type="entry name" value="ZINC_FINGER_C2H2_2"/>
    <property type="match status" value="6"/>
</dbReference>
<evidence type="ECO:0000256" key="3">
    <source>
        <dbReference type="ARBA" id="ARBA00022723"/>
    </source>
</evidence>
<sequence length="354" mass="41338">MQLAVDVGAVDRLFECASVQLPPESLICDFCKNEVHKWYSFKQQVLKSMEVAKYIEEHGNKNSKTKSDNYAVIEEYFVKVEADDEFEHVEVKPEIFDVNVEENDEFDASNREEEQVQTPLEQMYKCELCDKVLSTLSGIYYHKKTHTRIKSSTPPLEAAEERLITPLPKQEIEDDNKYQCDLCHKSFISKNGIIWHKQLHSALKLDLSKDSERFPCPYCPMIYEKKPSLIDHMKWKHNRCVKRTRQSTMCDVCGQQCKSKADFKIHMRTHSGEKPYKCETCNRGFITSSNLMSHRKIHTGETPFVCEACGRGFKRQRGLLSHQMIHTEEPPHKCHICNRAFRQKSCLKKHMKSH</sequence>
<dbReference type="PROSITE" id="PS00028">
    <property type="entry name" value="ZINC_FINGER_C2H2_1"/>
    <property type="match status" value="7"/>
</dbReference>